<dbReference type="InterPro" id="IPR027923">
    <property type="entry name" value="Hydrophob_seed_dom"/>
</dbReference>
<protein>
    <recommendedName>
        <fullName evidence="2">Hydrophobic seed protein domain-containing protein</fullName>
    </recommendedName>
</protein>
<keyword evidence="4" id="KW-1185">Reference proteome</keyword>
<organism evidence="3 4">
    <name type="scientific">Chenopodium quinoa</name>
    <name type="common">Quinoa</name>
    <dbReference type="NCBI Taxonomy" id="63459"/>
    <lineage>
        <taxon>Eukaryota</taxon>
        <taxon>Viridiplantae</taxon>
        <taxon>Streptophyta</taxon>
        <taxon>Embryophyta</taxon>
        <taxon>Tracheophyta</taxon>
        <taxon>Spermatophyta</taxon>
        <taxon>Magnoliopsida</taxon>
        <taxon>eudicotyledons</taxon>
        <taxon>Gunneridae</taxon>
        <taxon>Pentapetalae</taxon>
        <taxon>Caryophyllales</taxon>
        <taxon>Chenopodiaceae</taxon>
        <taxon>Chenopodioideae</taxon>
        <taxon>Atripliceae</taxon>
        <taxon>Chenopodium</taxon>
    </lineage>
</organism>
<reference evidence="3" key="2">
    <citation type="submission" date="2021-03" db="UniProtKB">
        <authorList>
            <consortium name="EnsemblPlants"/>
        </authorList>
    </citation>
    <scope>IDENTIFICATION</scope>
</reference>
<feature type="signal peptide" evidence="1">
    <location>
        <begin position="1"/>
        <end position="26"/>
    </location>
</feature>
<dbReference type="Proteomes" id="UP000596660">
    <property type="component" value="Unplaced"/>
</dbReference>
<accession>A0A803L376</accession>
<dbReference type="EnsemblPlants" id="AUR62006315-RA">
    <property type="protein sequence ID" value="AUR62006315-RA:cds"/>
    <property type="gene ID" value="AUR62006315"/>
</dbReference>
<evidence type="ECO:0000313" key="3">
    <source>
        <dbReference type="EnsemblPlants" id="AUR62006315-RA:cds"/>
    </source>
</evidence>
<keyword evidence="1" id="KW-0732">Signal</keyword>
<evidence type="ECO:0000313" key="4">
    <source>
        <dbReference type="Proteomes" id="UP000596660"/>
    </source>
</evidence>
<dbReference type="SUPFAM" id="SSF47699">
    <property type="entry name" value="Bifunctional inhibitor/lipid-transfer protein/seed storage 2S albumin"/>
    <property type="match status" value="1"/>
</dbReference>
<evidence type="ECO:0000259" key="2">
    <source>
        <dbReference type="Pfam" id="PF14547"/>
    </source>
</evidence>
<name>A0A803L376_CHEQI</name>
<feature type="domain" description="Hydrophobic seed protein" evidence="2">
    <location>
        <begin position="36"/>
        <end position="119"/>
    </location>
</feature>
<dbReference type="Gene3D" id="1.10.110.10">
    <property type="entry name" value="Plant lipid-transfer and hydrophobic proteins"/>
    <property type="match status" value="1"/>
</dbReference>
<sequence>MASRSTALLLALFLALNLVLLDLVFATFKERPLKACPPDTLELDACTDVLYLVHLHIESTQKKLCCNIVGNLIKLDAATCLCTAVNANILVLINLDINVELAALVNYCDHKLPSGFQCPPHHGFVTPVASLDAQLF</sequence>
<dbReference type="InterPro" id="IPR051636">
    <property type="entry name" value="Plant_LTP/defense-related"/>
</dbReference>
<dbReference type="Pfam" id="PF14547">
    <property type="entry name" value="Hydrophob_seed"/>
    <property type="match status" value="1"/>
</dbReference>
<dbReference type="CDD" id="cd01958">
    <property type="entry name" value="HPS_like"/>
    <property type="match status" value="1"/>
</dbReference>
<evidence type="ECO:0000256" key="1">
    <source>
        <dbReference type="SAM" id="SignalP"/>
    </source>
</evidence>
<proteinExistence type="predicted"/>
<dbReference type="PANTHER" id="PTHR31731">
    <property type="match status" value="1"/>
</dbReference>
<dbReference type="InterPro" id="IPR036312">
    <property type="entry name" value="Bifun_inhib/LTP/seed_sf"/>
</dbReference>
<feature type="chain" id="PRO_5030531562" description="Hydrophobic seed protein domain-containing protein" evidence="1">
    <location>
        <begin position="27"/>
        <end position="136"/>
    </location>
</feature>
<dbReference type="OMA" id="KLCCNIV"/>
<dbReference type="AlphaFoldDB" id="A0A803L376"/>
<dbReference type="Gramene" id="AUR62006315-RA">
    <property type="protein sequence ID" value="AUR62006315-RA:cds"/>
    <property type="gene ID" value="AUR62006315"/>
</dbReference>
<reference evidence="3" key="1">
    <citation type="journal article" date="2017" name="Nature">
        <title>The genome of Chenopodium quinoa.</title>
        <authorList>
            <person name="Jarvis D.E."/>
            <person name="Ho Y.S."/>
            <person name="Lightfoot D.J."/>
            <person name="Schmoeckel S.M."/>
            <person name="Li B."/>
            <person name="Borm T.J.A."/>
            <person name="Ohyanagi H."/>
            <person name="Mineta K."/>
            <person name="Michell C.T."/>
            <person name="Saber N."/>
            <person name="Kharbatia N.M."/>
            <person name="Rupper R.R."/>
            <person name="Sharp A.R."/>
            <person name="Dally N."/>
            <person name="Boughton B.A."/>
            <person name="Woo Y.H."/>
            <person name="Gao G."/>
            <person name="Schijlen E.G.W.M."/>
            <person name="Guo X."/>
            <person name="Momin A.A."/>
            <person name="Negrao S."/>
            <person name="Al-Babili S."/>
            <person name="Gehring C."/>
            <person name="Roessner U."/>
            <person name="Jung C."/>
            <person name="Murphy K."/>
            <person name="Arold S.T."/>
            <person name="Gojobori T."/>
            <person name="van der Linden C.G."/>
            <person name="van Loo E.N."/>
            <person name="Jellen E.N."/>
            <person name="Maughan P.J."/>
            <person name="Tester M."/>
        </authorList>
    </citation>
    <scope>NUCLEOTIDE SEQUENCE [LARGE SCALE GENOMIC DNA]</scope>
    <source>
        <strain evidence="3">cv. PI 614886</strain>
    </source>
</reference>